<dbReference type="Proteomes" id="UP001221898">
    <property type="component" value="Unassembled WGS sequence"/>
</dbReference>
<dbReference type="EMBL" id="JAINUG010000606">
    <property type="protein sequence ID" value="KAJ8366340.1"/>
    <property type="molecule type" value="Genomic_DNA"/>
</dbReference>
<proteinExistence type="predicted"/>
<keyword evidence="2" id="KW-1185">Reference proteome</keyword>
<protein>
    <submittedName>
        <fullName evidence="1">Uncharacterized protein</fullName>
    </submittedName>
</protein>
<organism evidence="1 2">
    <name type="scientific">Aldrovandia affinis</name>
    <dbReference type="NCBI Taxonomy" id="143900"/>
    <lineage>
        <taxon>Eukaryota</taxon>
        <taxon>Metazoa</taxon>
        <taxon>Chordata</taxon>
        <taxon>Craniata</taxon>
        <taxon>Vertebrata</taxon>
        <taxon>Euteleostomi</taxon>
        <taxon>Actinopterygii</taxon>
        <taxon>Neopterygii</taxon>
        <taxon>Teleostei</taxon>
        <taxon>Notacanthiformes</taxon>
        <taxon>Halosauridae</taxon>
        <taxon>Aldrovandia</taxon>
    </lineage>
</organism>
<evidence type="ECO:0000313" key="1">
    <source>
        <dbReference type="EMBL" id="KAJ8366340.1"/>
    </source>
</evidence>
<evidence type="ECO:0000313" key="2">
    <source>
        <dbReference type="Proteomes" id="UP001221898"/>
    </source>
</evidence>
<gene>
    <name evidence="1" type="ORF">AAFF_G00361200</name>
</gene>
<accession>A0AAD7R4Z8</accession>
<reference evidence="1" key="1">
    <citation type="journal article" date="2023" name="Science">
        <title>Genome structures resolve the early diversification of teleost fishes.</title>
        <authorList>
            <person name="Parey E."/>
            <person name="Louis A."/>
            <person name="Montfort J."/>
            <person name="Bouchez O."/>
            <person name="Roques C."/>
            <person name="Iampietro C."/>
            <person name="Lluch J."/>
            <person name="Castinel A."/>
            <person name="Donnadieu C."/>
            <person name="Desvignes T."/>
            <person name="Floi Bucao C."/>
            <person name="Jouanno E."/>
            <person name="Wen M."/>
            <person name="Mejri S."/>
            <person name="Dirks R."/>
            <person name="Jansen H."/>
            <person name="Henkel C."/>
            <person name="Chen W.J."/>
            <person name="Zahm M."/>
            <person name="Cabau C."/>
            <person name="Klopp C."/>
            <person name="Thompson A.W."/>
            <person name="Robinson-Rechavi M."/>
            <person name="Braasch I."/>
            <person name="Lecointre G."/>
            <person name="Bobe J."/>
            <person name="Postlethwait J.H."/>
            <person name="Berthelot C."/>
            <person name="Roest Crollius H."/>
            <person name="Guiguen Y."/>
        </authorList>
    </citation>
    <scope>NUCLEOTIDE SEQUENCE</scope>
    <source>
        <strain evidence="1">NC1722</strain>
    </source>
</reference>
<dbReference type="AlphaFoldDB" id="A0AAD7R4Z8"/>
<comment type="caution">
    <text evidence="1">The sequence shown here is derived from an EMBL/GenBank/DDBJ whole genome shotgun (WGS) entry which is preliminary data.</text>
</comment>
<name>A0AAD7R4Z8_9TELE</name>
<sequence>MEPHALLWDKCEALRGPCHALRKQTRIRVKAQSRLTRAGRTVGKHRLCQRSAGTNKQRSLSSVPVHTEQIIREIRPNCT</sequence>